<gene>
    <name evidence="2" type="ORF">B0T17DRAFT_649535</name>
</gene>
<dbReference type="CDD" id="cd06503">
    <property type="entry name" value="ATP-synt_Fo_b"/>
    <property type="match status" value="1"/>
</dbReference>
<evidence type="ECO:0000313" key="3">
    <source>
        <dbReference type="Proteomes" id="UP001174934"/>
    </source>
</evidence>
<feature type="compositionally biased region" description="Basic and acidic residues" evidence="1">
    <location>
        <begin position="532"/>
        <end position="672"/>
    </location>
</feature>
<feature type="compositionally biased region" description="Basic residues" evidence="1">
    <location>
        <begin position="344"/>
        <end position="355"/>
    </location>
</feature>
<sequence length="789" mass="90826">MEPFPVELLPEANLTYYRIANEEDSGNRWKRAEGFCTYEWELFESNVQEWYDHLRTTLRHELPPWPLYVFGPVVVIGEISNLGPEALEEELERCDESEPSTIMMDMPPRRCRLIRHIQTYNKRYAEAGKPRCCPTLDEVGSYLQDPANAKVARYVAFHVHMDRIRVCHAPGTVKFLEDVKRLCLSEPWVSGRVHSLTPSDPYCIGVQQRHPLLNAPVLQIALNFFQFKYLQHVGNKAACKGWKDHVDLETTYEKIKNRLLDDGYMVLLFVGEQAEWYVPHWFHHGPDPPYSAMVSGAVLSENYRPAEPIDAIIAAYFEQSSQATPTRHSELKQIGNEIGETKSAKKRRKKAAKKKRELETQTGVEEKTIATGEMAPKESITGASPVRANINDASTRAPTPTPSVDSQATIDFNNIQTHGPPSPPQSNTKSGDEDEKEKKKLERKAKRQRKQDRRRLEKEEEEQRKKSQEEQKAEELRNEQQKRFEQISRVLEREQKRQAEEKRCREEREARLAEERVKAYEEKELCRRQAKEAQRIAEETKAREAGAHRVAEAEARRLREAEEARKKADEVRQAREAREKAEKQARQAREAEEARQKAEEKARQDQEAKAREAKEQQARRAEEAQRLAEQERARQAEEAAKAAREAEEAQEARLAQEAETAREAEETRRAEEAEAALTAEKEARKAKNQAENKARKRAKAIEDRETRFIESQIKAYREWDPDARYNRTHRGRGRSQSCMVSIGPAESRDAQPTGVGREGVESRRVSSSSSTDRVARGRALSILSRRIKA</sequence>
<feature type="compositionally biased region" description="Basic residues" evidence="1">
    <location>
        <begin position="441"/>
        <end position="453"/>
    </location>
</feature>
<dbReference type="EMBL" id="JAULSR010000001">
    <property type="protein sequence ID" value="KAK0634289.1"/>
    <property type="molecule type" value="Genomic_DNA"/>
</dbReference>
<dbReference type="Proteomes" id="UP001174934">
    <property type="component" value="Unassembled WGS sequence"/>
</dbReference>
<protein>
    <submittedName>
        <fullName evidence="2">Uncharacterized protein</fullName>
    </submittedName>
</protein>
<evidence type="ECO:0000313" key="2">
    <source>
        <dbReference type="EMBL" id="KAK0634289.1"/>
    </source>
</evidence>
<dbReference type="AlphaFoldDB" id="A0AA39XHV9"/>
<organism evidence="2 3">
    <name type="scientific">Bombardia bombarda</name>
    <dbReference type="NCBI Taxonomy" id="252184"/>
    <lineage>
        <taxon>Eukaryota</taxon>
        <taxon>Fungi</taxon>
        <taxon>Dikarya</taxon>
        <taxon>Ascomycota</taxon>
        <taxon>Pezizomycotina</taxon>
        <taxon>Sordariomycetes</taxon>
        <taxon>Sordariomycetidae</taxon>
        <taxon>Sordariales</taxon>
        <taxon>Lasiosphaeriaceae</taxon>
        <taxon>Bombardia</taxon>
    </lineage>
</organism>
<feature type="region of interest" description="Disordered" evidence="1">
    <location>
        <begin position="324"/>
        <end position="385"/>
    </location>
</feature>
<name>A0AA39XHV9_9PEZI</name>
<comment type="caution">
    <text evidence="2">The sequence shown here is derived from an EMBL/GenBank/DDBJ whole genome shotgun (WGS) entry which is preliminary data.</text>
</comment>
<feature type="compositionally biased region" description="Polar residues" evidence="1">
    <location>
        <begin position="412"/>
        <end position="429"/>
    </location>
</feature>
<proteinExistence type="predicted"/>
<feature type="region of interest" description="Disordered" evidence="1">
    <location>
        <begin position="412"/>
        <end position="511"/>
    </location>
</feature>
<feature type="region of interest" description="Disordered" evidence="1">
    <location>
        <begin position="725"/>
        <end position="789"/>
    </location>
</feature>
<keyword evidence="3" id="KW-1185">Reference proteome</keyword>
<feature type="region of interest" description="Disordered" evidence="1">
    <location>
        <begin position="532"/>
        <end position="701"/>
    </location>
</feature>
<feature type="compositionally biased region" description="Basic and acidic residues" evidence="1">
    <location>
        <begin position="356"/>
        <end position="368"/>
    </location>
</feature>
<accession>A0AA39XHV9</accession>
<reference evidence="2" key="1">
    <citation type="submission" date="2023-06" db="EMBL/GenBank/DDBJ databases">
        <title>Genome-scale phylogeny and comparative genomics of the fungal order Sordariales.</title>
        <authorList>
            <consortium name="Lawrence Berkeley National Laboratory"/>
            <person name="Hensen N."/>
            <person name="Bonometti L."/>
            <person name="Westerberg I."/>
            <person name="Brannstrom I.O."/>
            <person name="Guillou S."/>
            <person name="Cros-Aarteil S."/>
            <person name="Calhoun S."/>
            <person name="Haridas S."/>
            <person name="Kuo A."/>
            <person name="Mondo S."/>
            <person name="Pangilinan J."/>
            <person name="Riley R."/>
            <person name="LaButti K."/>
            <person name="Andreopoulos B."/>
            <person name="Lipzen A."/>
            <person name="Chen C."/>
            <person name="Yanf M."/>
            <person name="Daum C."/>
            <person name="Ng V."/>
            <person name="Clum A."/>
            <person name="Steindorff A."/>
            <person name="Ohm R."/>
            <person name="Martin F."/>
            <person name="Silar P."/>
            <person name="Natvig D."/>
            <person name="Lalanne C."/>
            <person name="Gautier V."/>
            <person name="Ament-velasquez S.L."/>
            <person name="Kruys A."/>
            <person name="Hutchinson M.I."/>
            <person name="Powell A.J."/>
            <person name="Barry K."/>
            <person name="Miller A.N."/>
            <person name="Grigoriev I.V."/>
            <person name="Debuchy R."/>
            <person name="Gladieux P."/>
            <person name="Thoren M.H."/>
            <person name="Johannesson H."/>
        </authorList>
    </citation>
    <scope>NUCLEOTIDE SEQUENCE</scope>
    <source>
        <strain evidence="2">SMH3391-2</strain>
    </source>
</reference>
<evidence type="ECO:0000256" key="1">
    <source>
        <dbReference type="SAM" id="MobiDB-lite"/>
    </source>
</evidence>
<feature type="compositionally biased region" description="Basic and acidic residues" evidence="1">
    <location>
        <begin position="679"/>
        <end position="701"/>
    </location>
</feature>
<feature type="compositionally biased region" description="Basic and acidic residues" evidence="1">
    <location>
        <begin position="454"/>
        <end position="511"/>
    </location>
</feature>